<dbReference type="EMBL" id="JBHSGP010000005">
    <property type="protein sequence ID" value="MFC4721182.1"/>
    <property type="molecule type" value="Genomic_DNA"/>
</dbReference>
<keyword evidence="2" id="KW-1185">Reference proteome</keyword>
<name>A0ABV9MYX6_9FLAO</name>
<sequence>MSRVAIMQPYFLPYIGYFQLIKSVDVFVVYDNIEFSKKGWIHRNRLLLNDEPRLFTLPLKKDSDYLPINQRYLSTDFEIAQGKLLRLIANAYHRAPYYEMVYPLVERILNFKNHNLFDFVHHSLIVLCEYLSISTKIVVSSTLDIDHDLRFQDKVITICEHLHARTYLNSIGGKTLYDHQSFLSHGIALHFLKSNALSYDQFGASFVPWLSIIDVMMFNSKEDIDVMLNAYELI</sequence>
<dbReference type="InterPro" id="IPR014985">
    <property type="entry name" value="WbqC"/>
</dbReference>
<organism evidence="1 2">
    <name type="scientific">Geojedonia litorea</name>
    <dbReference type="NCBI Taxonomy" id="1268269"/>
    <lineage>
        <taxon>Bacteria</taxon>
        <taxon>Pseudomonadati</taxon>
        <taxon>Bacteroidota</taxon>
        <taxon>Flavobacteriia</taxon>
        <taxon>Flavobacteriales</taxon>
        <taxon>Flavobacteriaceae</taxon>
        <taxon>Geojedonia</taxon>
    </lineage>
</organism>
<dbReference type="Proteomes" id="UP001595953">
    <property type="component" value="Unassembled WGS sequence"/>
</dbReference>
<reference evidence="2" key="1">
    <citation type="journal article" date="2019" name="Int. J. Syst. Evol. Microbiol.">
        <title>The Global Catalogue of Microorganisms (GCM) 10K type strain sequencing project: providing services to taxonomists for standard genome sequencing and annotation.</title>
        <authorList>
            <consortium name="The Broad Institute Genomics Platform"/>
            <consortium name="The Broad Institute Genome Sequencing Center for Infectious Disease"/>
            <person name="Wu L."/>
            <person name="Ma J."/>
        </authorList>
    </citation>
    <scope>NUCLEOTIDE SEQUENCE [LARGE SCALE GENOMIC DNA]</scope>
    <source>
        <strain evidence="2">CCUG 63682</strain>
    </source>
</reference>
<dbReference type="Pfam" id="PF08889">
    <property type="entry name" value="WbqC"/>
    <property type="match status" value="1"/>
</dbReference>
<evidence type="ECO:0000313" key="1">
    <source>
        <dbReference type="EMBL" id="MFC4721182.1"/>
    </source>
</evidence>
<evidence type="ECO:0000313" key="2">
    <source>
        <dbReference type="Proteomes" id="UP001595953"/>
    </source>
</evidence>
<dbReference type="RefSeq" id="WP_387960646.1">
    <property type="nucleotide sequence ID" value="NZ_JBHSGP010000005.1"/>
</dbReference>
<gene>
    <name evidence="1" type="ORF">ACFO5O_02530</name>
</gene>
<proteinExistence type="predicted"/>
<comment type="caution">
    <text evidence="1">The sequence shown here is derived from an EMBL/GenBank/DDBJ whole genome shotgun (WGS) entry which is preliminary data.</text>
</comment>
<protein>
    <submittedName>
        <fullName evidence="1">WbqC family protein</fullName>
    </submittedName>
</protein>
<accession>A0ABV9MYX6</accession>